<feature type="transmembrane region" description="Helical" evidence="8">
    <location>
        <begin position="302"/>
        <end position="321"/>
    </location>
</feature>
<evidence type="ECO:0000256" key="5">
    <source>
        <dbReference type="ARBA" id="ARBA00022692"/>
    </source>
</evidence>
<comment type="subcellular location">
    <subcellularLocation>
        <location evidence="1">Cell membrane</location>
        <topology evidence="1">Multi-pass membrane protein</topology>
    </subcellularLocation>
</comment>
<organism evidence="10 11">
    <name type="scientific">Pedobacter panaciterrae</name>
    <dbReference type="NCBI Taxonomy" id="363849"/>
    <lineage>
        <taxon>Bacteria</taxon>
        <taxon>Pseudomonadati</taxon>
        <taxon>Bacteroidota</taxon>
        <taxon>Sphingobacteriia</taxon>
        <taxon>Sphingobacteriales</taxon>
        <taxon>Sphingobacteriaceae</taxon>
        <taxon>Pedobacter</taxon>
    </lineage>
</organism>
<evidence type="ECO:0000256" key="1">
    <source>
        <dbReference type="ARBA" id="ARBA00004651"/>
    </source>
</evidence>
<evidence type="ECO:0000259" key="9">
    <source>
        <dbReference type="PROSITE" id="PS51012"/>
    </source>
</evidence>
<evidence type="ECO:0000256" key="7">
    <source>
        <dbReference type="ARBA" id="ARBA00023136"/>
    </source>
</evidence>
<accession>A0ABU8NH00</accession>
<evidence type="ECO:0000256" key="3">
    <source>
        <dbReference type="ARBA" id="ARBA00022448"/>
    </source>
</evidence>
<evidence type="ECO:0000313" key="10">
    <source>
        <dbReference type="EMBL" id="MEJ2901470.1"/>
    </source>
</evidence>
<dbReference type="Gene3D" id="3.40.1710.10">
    <property type="entry name" value="abc type-2 transporter like domain"/>
    <property type="match status" value="1"/>
</dbReference>
<dbReference type="RefSeq" id="WP_337715230.1">
    <property type="nucleotide sequence ID" value="NZ_JBBEUB010000001.1"/>
</dbReference>
<comment type="caution">
    <text evidence="10">The sequence shown here is derived from an EMBL/GenBank/DDBJ whole genome shotgun (WGS) entry which is preliminary data.</text>
</comment>
<keyword evidence="6 8" id="KW-1133">Transmembrane helix</keyword>
<name>A0ABU8NH00_9SPHI</name>
<feature type="transmembrane region" description="Helical" evidence="8">
    <location>
        <begin position="270"/>
        <end position="290"/>
    </location>
</feature>
<keyword evidence="5 8" id="KW-0812">Transmembrane</keyword>
<protein>
    <submittedName>
        <fullName evidence="10">ABC transporter permease</fullName>
    </submittedName>
</protein>
<reference evidence="10 11" key="1">
    <citation type="submission" date="2024-03" db="EMBL/GenBank/DDBJ databases">
        <title>Sequence of Lycoming College Course Isolates.</title>
        <authorList>
            <person name="Plotts O."/>
            <person name="Newman J."/>
        </authorList>
    </citation>
    <scope>NUCLEOTIDE SEQUENCE [LARGE SCALE GENOMIC DNA]</scope>
    <source>
        <strain evidence="10 11">CJB-3</strain>
    </source>
</reference>
<evidence type="ECO:0000256" key="8">
    <source>
        <dbReference type="SAM" id="Phobius"/>
    </source>
</evidence>
<dbReference type="PANTHER" id="PTHR30294:SF46">
    <property type="entry name" value="ABC TRANSPORTER PERMEASE"/>
    <property type="match status" value="1"/>
</dbReference>
<keyword evidence="4" id="KW-1003">Cell membrane</keyword>
<keyword evidence="3" id="KW-0813">Transport</keyword>
<dbReference type="Pfam" id="PF12698">
    <property type="entry name" value="ABC2_membrane_3"/>
    <property type="match status" value="1"/>
</dbReference>
<keyword evidence="7 8" id="KW-0472">Membrane</keyword>
<sequence>MNRFGHIIIREWKRILSLKVFYLVMLVVPVLLFSFYAVIYQKEEAKHLSFAIWDDDQSPVSRQLTFLLEQREALNITRRVSSEAEVERLIQQGKILGAIHFPVNMQKDIYSRHPVNVTLYTNAASLVPAKMVYKAVAEVVITGSSGVILKKLIKTGMKADQAMALANPIKLNSYQLYNASYNYQEYLVPGLITVGIQMILIVSSMLALNYEWKTETMQELYELSKGSALTVITAKTIAHLVISWVNFILIAFVVFPFFDIGISAATGKFFVIYTLLSLACIGIGLFISALFKDVMLSGDTALFYTSPAFVFSGFTFPRWAMPWYDQYYATIMPYTPFLDAFFKVYYMNLPLHYAQADLNKLLLFCAVMFPTAILLFQRQFNTSKDEKAIRAVHN</sequence>
<dbReference type="PANTHER" id="PTHR30294">
    <property type="entry name" value="MEMBRANE COMPONENT OF ABC TRANSPORTER YHHJ-RELATED"/>
    <property type="match status" value="1"/>
</dbReference>
<comment type="similarity">
    <text evidence="2">Belongs to the ABC-2 integral membrane protein family.</text>
</comment>
<feature type="domain" description="ABC transmembrane type-2" evidence="9">
    <location>
        <begin position="129"/>
        <end position="379"/>
    </location>
</feature>
<keyword evidence="11" id="KW-1185">Reference proteome</keyword>
<feature type="transmembrane region" description="Helical" evidence="8">
    <location>
        <begin position="229"/>
        <end position="258"/>
    </location>
</feature>
<evidence type="ECO:0000256" key="6">
    <source>
        <dbReference type="ARBA" id="ARBA00022989"/>
    </source>
</evidence>
<dbReference type="PROSITE" id="PS51012">
    <property type="entry name" value="ABC_TM2"/>
    <property type="match status" value="1"/>
</dbReference>
<feature type="transmembrane region" description="Helical" evidence="8">
    <location>
        <begin position="186"/>
        <end position="208"/>
    </location>
</feature>
<feature type="transmembrane region" description="Helical" evidence="8">
    <location>
        <begin position="20"/>
        <end position="39"/>
    </location>
</feature>
<proteinExistence type="inferred from homology"/>
<evidence type="ECO:0000313" key="11">
    <source>
        <dbReference type="Proteomes" id="UP001378956"/>
    </source>
</evidence>
<dbReference type="InterPro" id="IPR047817">
    <property type="entry name" value="ABC2_TM_bact-type"/>
</dbReference>
<evidence type="ECO:0000256" key="4">
    <source>
        <dbReference type="ARBA" id="ARBA00022475"/>
    </source>
</evidence>
<dbReference type="Proteomes" id="UP001378956">
    <property type="component" value="Unassembled WGS sequence"/>
</dbReference>
<dbReference type="EMBL" id="JBBEUB010000001">
    <property type="protein sequence ID" value="MEJ2901470.1"/>
    <property type="molecule type" value="Genomic_DNA"/>
</dbReference>
<dbReference type="InterPro" id="IPR013525">
    <property type="entry name" value="ABC2_TM"/>
</dbReference>
<feature type="transmembrane region" description="Helical" evidence="8">
    <location>
        <begin position="358"/>
        <end position="376"/>
    </location>
</feature>
<gene>
    <name evidence="10" type="ORF">WAE58_03500</name>
</gene>
<dbReference type="InterPro" id="IPR051449">
    <property type="entry name" value="ABC-2_transporter_component"/>
</dbReference>
<evidence type="ECO:0000256" key="2">
    <source>
        <dbReference type="ARBA" id="ARBA00007783"/>
    </source>
</evidence>